<evidence type="ECO:0000256" key="1">
    <source>
        <dbReference type="SAM" id="MobiDB-lite"/>
    </source>
</evidence>
<dbReference type="SMART" id="SM00353">
    <property type="entry name" value="HLH"/>
    <property type="match status" value="1"/>
</dbReference>
<dbReference type="Pfam" id="PF00010">
    <property type="entry name" value="HLH"/>
    <property type="match status" value="1"/>
</dbReference>
<dbReference type="Gene3D" id="4.10.280.10">
    <property type="entry name" value="Helix-loop-helix DNA-binding domain"/>
    <property type="match status" value="1"/>
</dbReference>
<organism evidence="3 4">
    <name type="scientific">Dissophora globulifera</name>
    <dbReference type="NCBI Taxonomy" id="979702"/>
    <lineage>
        <taxon>Eukaryota</taxon>
        <taxon>Fungi</taxon>
        <taxon>Fungi incertae sedis</taxon>
        <taxon>Mucoromycota</taxon>
        <taxon>Mortierellomycotina</taxon>
        <taxon>Mortierellomycetes</taxon>
        <taxon>Mortierellales</taxon>
        <taxon>Mortierellaceae</taxon>
        <taxon>Dissophora</taxon>
    </lineage>
</organism>
<feature type="region of interest" description="Disordered" evidence="1">
    <location>
        <begin position="98"/>
        <end position="440"/>
    </location>
</feature>
<reference evidence="3" key="1">
    <citation type="journal article" date="2020" name="Fungal Divers.">
        <title>Resolving the Mortierellaceae phylogeny through synthesis of multi-gene phylogenetics and phylogenomics.</title>
        <authorList>
            <person name="Vandepol N."/>
            <person name="Liber J."/>
            <person name="Desiro A."/>
            <person name="Na H."/>
            <person name="Kennedy M."/>
            <person name="Barry K."/>
            <person name="Grigoriev I.V."/>
            <person name="Miller A.N."/>
            <person name="O'Donnell K."/>
            <person name="Stajich J.E."/>
            <person name="Bonito G."/>
        </authorList>
    </citation>
    <scope>NUCLEOTIDE SEQUENCE</scope>
    <source>
        <strain evidence="3">REB-010B</strain>
    </source>
</reference>
<dbReference type="PROSITE" id="PS50888">
    <property type="entry name" value="BHLH"/>
    <property type="match status" value="1"/>
</dbReference>
<dbReference type="InterPro" id="IPR011598">
    <property type="entry name" value="bHLH_dom"/>
</dbReference>
<feature type="compositionally biased region" description="Low complexity" evidence="1">
    <location>
        <begin position="499"/>
        <end position="509"/>
    </location>
</feature>
<comment type="caution">
    <text evidence="3">The sequence shown here is derived from an EMBL/GenBank/DDBJ whole genome shotgun (WGS) entry which is preliminary data.</text>
</comment>
<dbReference type="OrthoDB" id="8964853at2759"/>
<dbReference type="SUPFAM" id="SSF47459">
    <property type="entry name" value="HLH, helix-loop-helix DNA-binding domain"/>
    <property type="match status" value="1"/>
</dbReference>
<feature type="region of interest" description="Disordered" evidence="1">
    <location>
        <begin position="456"/>
        <end position="527"/>
    </location>
</feature>
<feature type="compositionally biased region" description="Polar residues" evidence="1">
    <location>
        <begin position="481"/>
        <end position="495"/>
    </location>
</feature>
<feature type="compositionally biased region" description="Low complexity" evidence="1">
    <location>
        <begin position="412"/>
        <end position="433"/>
    </location>
</feature>
<evidence type="ECO:0000313" key="4">
    <source>
        <dbReference type="Proteomes" id="UP000738325"/>
    </source>
</evidence>
<sequence>MATTTRIEHRQSLHPHYHSLETVEHFGGLRGSCPRPRPHYQQRVNAADARAGVVGSGLRRGGRSKEGGLENKSGFGLGSGSGPSDSCVIVADIAMKATTPTSTHSSDDSIGDDPPSRRGSLSADSAPPPPSAYAHRYSNGNPNGYPSGSPNGNGNGYSAHHHHHYYSDDRQSHAASHHAPTTPSPPLPSSAEVFQGRPLPPIEPSHPLHSYMSNSRRGSLVEQDYHPGADPHRRPSASSEHPGYYSNAPVERQGPAASAGPSAFNNDSRHYPNASPSSPASTVSERQYHTHAPNSPLNIRQADHASGRRESLPSIHSSAGPLGQLLAQEPPRRHSIAHSDPMGPNNSNHHAQQQQQQQPPPPQQQPHHHPGMGPLKRKTSGTPLSQVHSSSSLDHPAKRRDSIPDAALGLHPYPSRSSYSAPSSPPRRGSTASNLGPAVPTLNLQPAAEIKLSPTLSAHGPQSMDHTRSHFPLHQPRRPSLLSSEAGSRRSSIADMQQHYSHGPHGSAPHGPPPPHHHQHPSYPQQDYDQRMNMDMEKMHLSSNHHGPAEPTSASSASSSLQKSLGSSSNSPHLYPGYSSSAYGPGGMDPNGGGLKGDTPYSRSPELRVSHKLAERKRRKEMKELFDELRDSLPVDRSLKTSKWEILSKAVDYIAAVKTEQDELLREVEALRQEVTRLKH</sequence>
<feature type="compositionally biased region" description="Gly residues" evidence="1">
    <location>
        <begin position="584"/>
        <end position="596"/>
    </location>
</feature>
<feature type="compositionally biased region" description="Low complexity" evidence="1">
    <location>
        <begin position="553"/>
        <end position="583"/>
    </location>
</feature>
<feature type="compositionally biased region" description="Basic residues" evidence="1">
    <location>
        <begin position="366"/>
        <end position="379"/>
    </location>
</feature>
<dbReference type="InterPro" id="IPR050433">
    <property type="entry name" value="Myc_transcription_factors"/>
</dbReference>
<name>A0A9P6UW05_9FUNG</name>
<feature type="region of interest" description="Disordered" evidence="1">
    <location>
        <begin position="45"/>
        <end position="81"/>
    </location>
</feature>
<dbReference type="EMBL" id="JAAAIP010000190">
    <property type="protein sequence ID" value="KAG0323353.1"/>
    <property type="molecule type" value="Genomic_DNA"/>
</dbReference>
<feature type="region of interest" description="Disordered" evidence="1">
    <location>
        <begin position="541"/>
        <end position="615"/>
    </location>
</feature>
<evidence type="ECO:0000259" key="2">
    <source>
        <dbReference type="PROSITE" id="PS50888"/>
    </source>
</evidence>
<evidence type="ECO:0000313" key="3">
    <source>
        <dbReference type="EMBL" id="KAG0323353.1"/>
    </source>
</evidence>
<feature type="compositionally biased region" description="Polar residues" evidence="1">
    <location>
        <begin position="380"/>
        <end position="393"/>
    </location>
</feature>
<dbReference type="GO" id="GO:0046983">
    <property type="term" value="F:protein dimerization activity"/>
    <property type="evidence" value="ECO:0007669"/>
    <property type="project" value="InterPro"/>
</dbReference>
<gene>
    <name evidence="3" type="ORF">BGZ99_002846</name>
</gene>
<dbReference type="Proteomes" id="UP000738325">
    <property type="component" value="Unassembled WGS sequence"/>
</dbReference>
<feature type="domain" description="BHLH" evidence="2">
    <location>
        <begin position="606"/>
        <end position="657"/>
    </location>
</feature>
<feature type="compositionally biased region" description="Basic and acidic residues" evidence="1">
    <location>
        <begin position="301"/>
        <end position="311"/>
    </location>
</feature>
<dbReference type="InterPro" id="IPR036638">
    <property type="entry name" value="HLH_DNA-bd_sf"/>
</dbReference>
<proteinExistence type="predicted"/>
<accession>A0A9P6UW05</accession>
<feature type="compositionally biased region" description="Basic and acidic residues" evidence="1">
    <location>
        <begin position="223"/>
        <end position="233"/>
    </location>
</feature>
<feature type="compositionally biased region" description="Polar residues" evidence="1">
    <location>
        <begin position="274"/>
        <end position="285"/>
    </location>
</feature>
<feature type="compositionally biased region" description="Low complexity" evidence="1">
    <location>
        <begin position="132"/>
        <end position="158"/>
    </location>
</feature>
<dbReference type="PANTHER" id="PTHR45851">
    <property type="entry name" value="MYC PROTO-ONCOGENE"/>
    <property type="match status" value="1"/>
</dbReference>
<keyword evidence="4" id="KW-1185">Reference proteome</keyword>
<protein>
    <recommendedName>
        <fullName evidence="2">BHLH domain-containing protein</fullName>
    </recommendedName>
</protein>
<dbReference type="AlphaFoldDB" id="A0A9P6UW05"/>